<proteinExistence type="inferred from homology"/>
<dbReference type="CDD" id="cd00586">
    <property type="entry name" value="4HBT"/>
    <property type="match status" value="1"/>
</dbReference>
<dbReference type="SUPFAM" id="SSF54637">
    <property type="entry name" value="Thioesterase/thiol ester dehydrase-isomerase"/>
    <property type="match status" value="1"/>
</dbReference>
<dbReference type="InterPro" id="IPR050563">
    <property type="entry name" value="4-hydroxybenzoyl-CoA_TE"/>
</dbReference>
<dbReference type="Gene3D" id="3.10.129.10">
    <property type="entry name" value="Hotdog Thioesterase"/>
    <property type="match status" value="1"/>
</dbReference>
<evidence type="ECO:0000256" key="1">
    <source>
        <dbReference type="ARBA" id="ARBA00005953"/>
    </source>
</evidence>
<dbReference type="OrthoDB" id="9800856at2"/>
<evidence type="ECO:0000256" key="2">
    <source>
        <dbReference type="ARBA" id="ARBA00022801"/>
    </source>
</evidence>
<dbReference type="GO" id="GO:0047617">
    <property type="term" value="F:fatty acyl-CoA hydrolase activity"/>
    <property type="evidence" value="ECO:0007669"/>
    <property type="project" value="TreeGrafter"/>
</dbReference>
<reference evidence="3 4" key="1">
    <citation type="submission" date="2018-02" db="EMBL/GenBank/DDBJ databases">
        <title>Comparative genomes isolates from brazilian mangrove.</title>
        <authorList>
            <person name="Araujo J.E."/>
            <person name="Taketani R.G."/>
            <person name="Silva M.C.P."/>
            <person name="Loureco M.V."/>
            <person name="Andreote F.D."/>
        </authorList>
    </citation>
    <scope>NUCLEOTIDE SEQUENCE [LARGE SCALE GENOMIC DNA]</scope>
    <source>
        <strain evidence="3 4">Nap-Phe MGV</strain>
    </source>
</reference>
<dbReference type="InterPro" id="IPR029069">
    <property type="entry name" value="HotDog_dom_sf"/>
</dbReference>
<dbReference type="PANTHER" id="PTHR31793:SF27">
    <property type="entry name" value="NOVEL THIOESTERASE SUPERFAMILY DOMAIN AND SAPOSIN A-TYPE DOMAIN CONTAINING PROTEIN (0610012H03RIK)"/>
    <property type="match status" value="1"/>
</dbReference>
<evidence type="ECO:0000313" key="4">
    <source>
        <dbReference type="Proteomes" id="UP000237819"/>
    </source>
</evidence>
<comment type="similarity">
    <text evidence="1">Belongs to the 4-hydroxybenzoyl-CoA thioesterase family.</text>
</comment>
<dbReference type="PIRSF" id="PIRSF003230">
    <property type="entry name" value="YbgC"/>
    <property type="match status" value="1"/>
</dbReference>
<dbReference type="AlphaFoldDB" id="A0A2S8GP10"/>
<evidence type="ECO:0000313" key="3">
    <source>
        <dbReference type="EMBL" id="PQO45744.1"/>
    </source>
</evidence>
<comment type="caution">
    <text evidence="3">The sequence shown here is derived from an EMBL/GenBank/DDBJ whole genome shotgun (WGS) entry which is preliminary data.</text>
</comment>
<dbReference type="NCBIfam" id="TIGR00051">
    <property type="entry name" value="YbgC/FadM family acyl-CoA thioesterase"/>
    <property type="match status" value="1"/>
</dbReference>
<dbReference type="Pfam" id="PF13279">
    <property type="entry name" value="4HBT_2"/>
    <property type="match status" value="1"/>
</dbReference>
<name>A0A2S8GP10_9BACT</name>
<organism evidence="3 4">
    <name type="scientific">Blastopirellula marina</name>
    <dbReference type="NCBI Taxonomy" id="124"/>
    <lineage>
        <taxon>Bacteria</taxon>
        <taxon>Pseudomonadati</taxon>
        <taxon>Planctomycetota</taxon>
        <taxon>Planctomycetia</taxon>
        <taxon>Pirellulales</taxon>
        <taxon>Pirellulaceae</taxon>
        <taxon>Blastopirellula</taxon>
    </lineage>
</organism>
<dbReference type="PANTHER" id="PTHR31793">
    <property type="entry name" value="4-HYDROXYBENZOYL-COA THIOESTERASE FAMILY MEMBER"/>
    <property type="match status" value="1"/>
</dbReference>
<sequence length="131" mass="15125">MVVITKYQMHIRVRYQETDAQARVHHANYITYFEVIRTEMLREAGFSYREMEESGLYLVVAEAECKYMAPAVFDDLLHVSIETVKAKGVRIENRYEVRRDDELIATGRTLLACVDKSGKPRPIPKSLCLPA</sequence>
<keyword evidence="2" id="KW-0378">Hydrolase</keyword>
<protein>
    <submittedName>
        <fullName evidence="3">Thioesterase</fullName>
    </submittedName>
</protein>
<dbReference type="Proteomes" id="UP000237819">
    <property type="component" value="Unassembled WGS sequence"/>
</dbReference>
<dbReference type="EMBL" id="PUHZ01000013">
    <property type="protein sequence ID" value="PQO45744.1"/>
    <property type="molecule type" value="Genomic_DNA"/>
</dbReference>
<accession>A0A2S8GP10</accession>
<dbReference type="InterPro" id="IPR006684">
    <property type="entry name" value="YbgC/YbaW"/>
</dbReference>
<gene>
    <name evidence="3" type="ORF">C5Y93_12515</name>
</gene>